<dbReference type="GO" id="GO:0000122">
    <property type="term" value="P:negative regulation of transcription by RNA polymerase II"/>
    <property type="evidence" value="ECO:0007669"/>
    <property type="project" value="UniProtKB-ARBA"/>
</dbReference>
<dbReference type="Proteomes" id="UP000243006">
    <property type="component" value="Unassembled WGS sequence"/>
</dbReference>
<feature type="domain" description="C2H2-type" evidence="8">
    <location>
        <begin position="40"/>
        <end position="67"/>
    </location>
</feature>
<protein>
    <submittedName>
        <fullName evidence="9">Zinc finger, C2H2 type</fullName>
    </submittedName>
</protein>
<evidence type="ECO:0000313" key="10">
    <source>
        <dbReference type="Proteomes" id="UP000243006"/>
    </source>
</evidence>
<keyword evidence="5" id="KW-0862">Zinc</keyword>
<dbReference type="PANTHER" id="PTHR24394:SF44">
    <property type="entry name" value="ZINC FINGER PROTEIN 271-LIKE"/>
    <property type="match status" value="1"/>
</dbReference>
<evidence type="ECO:0000256" key="3">
    <source>
        <dbReference type="ARBA" id="ARBA00022737"/>
    </source>
</evidence>
<dbReference type="SMART" id="SM00355">
    <property type="entry name" value="ZnF_C2H2"/>
    <property type="match status" value="2"/>
</dbReference>
<keyword evidence="2" id="KW-0479">Metal-binding</keyword>
<comment type="caution">
    <text evidence="9">The sequence shown here is derived from an EMBL/GenBank/DDBJ whole genome shotgun (WGS) entry which is preliminary data.</text>
</comment>
<dbReference type="AlphaFoldDB" id="A0A1Y3E4Z7"/>
<evidence type="ECO:0000256" key="6">
    <source>
        <dbReference type="ARBA" id="ARBA00023242"/>
    </source>
</evidence>
<dbReference type="EMBL" id="LVZM01023183">
    <property type="protein sequence ID" value="OUC40193.1"/>
    <property type="molecule type" value="Genomic_DNA"/>
</dbReference>
<keyword evidence="6" id="KW-0539">Nucleus</keyword>
<reference evidence="9 10" key="1">
    <citation type="submission" date="2015-04" db="EMBL/GenBank/DDBJ databases">
        <title>Draft genome of the roundworm Trichinella nativa.</title>
        <authorList>
            <person name="Mitreva M."/>
        </authorList>
    </citation>
    <scope>NUCLEOTIDE SEQUENCE [LARGE SCALE GENOMIC DNA]</scope>
    <source>
        <strain evidence="9 10">ISS45</strain>
    </source>
</reference>
<keyword evidence="4 7" id="KW-0863">Zinc-finger</keyword>
<proteinExistence type="predicted"/>
<dbReference type="Pfam" id="PF12874">
    <property type="entry name" value="zf-met"/>
    <property type="match status" value="1"/>
</dbReference>
<sequence length="185" mass="21575">MHMNIHLGIKPFVCEICGSRFNNEGAKHNHMRRHSNASPFACPLCEKTFVWELSLKEHLKSHANHGDIKVSMVNEIYEQQKRQCRLNRKAQNRHGFRMTDPMILQQSLPENCEGSANENQDPQLQQQILFQDNGEFYPELITEHPQMPALEMCSSTEICVIRMKAILFQQQGTMLENNRIQDELR</sequence>
<dbReference type="GO" id="GO:0000981">
    <property type="term" value="F:DNA-binding transcription factor activity, RNA polymerase II-specific"/>
    <property type="evidence" value="ECO:0007669"/>
    <property type="project" value="TreeGrafter"/>
</dbReference>
<evidence type="ECO:0000256" key="4">
    <source>
        <dbReference type="ARBA" id="ARBA00022771"/>
    </source>
</evidence>
<dbReference type="Pfam" id="PF13894">
    <property type="entry name" value="zf-C2H2_4"/>
    <property type="match status" value="1"/>
</dbReference>
<organism evidence="9 10">
    <name type="scientific">Trichinella nativa</name>
    <dbReference type="NCBI Taxonomy" id="6335"/>
    <lineage>
        <taxon>Eukaryota</taxon>
        <taxon>Metazoa</taxon>
        <taxon>Ecdysozoa</taxon>
        <taxon>Nematoda</taxon>
        <taxon>Enoplea</taxon>
        <taxon>Dorylaimia</taxon>
        <taxon>Trichinellida</taxon>
        <taxon>Trichinellidae</taxon>
        <taxon>Trichinella</taxon>
    </lineage>
</organism>
<evidence type="ECO:0000256" key="1">
    <source>
        <dbReference type="ARBA" id="ARBA00004123"/>
    </source>
</evidence>
<dbReference type="Gene3D" id="3.30.160.60">
    <property type="entry name" value="Classic Zinc Finger"/>
    <property type="match status" value="2"/>
</dbReference>
<dbReference type="PANTHER" id="PTHR24394">
    <property type="entry name" value="ZINC FINGER PROTEIN"/>
    <property type="match status" value="1"/>
</dbReference>
<evidence type="ECO:0000313" key="9">
    <source>
        <dbReference type="EMBL" id="OUC40193.1"/>
    </source>
</evidence>
<dbReference type="GO" id="GO:0005634">
    <property type="term" value="C:nucleus"/>
    <property type="evidence" value="ECO:0007669"/>
    <property type="project" value="UniProtKB-SubCell"/>
</dbReference>
<dbReference type="InterPro" id="IPR036236">
    <property type="entry name" value="Znf_C2H2_sf"/>
</dbReference>
<evidence type="ECO:0000256" key="7">
    <source>
        <dbReference type="PROSITE-ProRule" id="PRU00042"/>
    </source>
</evidence>
<dbReference type="GO" id="GO:0008270">
    <property type="term" value="F:zinc ion binding"/>
    <property type="evidence" value="ECO:0007669"/>
    <property type="project" value="UniProtKB-KW"/>
</dbReference>
<comment type="subcellular location">
    <subcellularLocation>
        <location evidence="1">Nucleus</location>
    </subcellularLocation>
</comment>
<name>A0A1Y3E4Z7_9BILA</name>
<evidence type="ECO:0000259" key="8">
    <source>
        <dbReference type="PROSITE" id="PS50157"/>
    </source>
</evidence>
<dbReference type="InterPro" id="IPR013087">
    <property type="entry name" value="Znf_C2H2_type"/>
</dbReference>
<gene>
    <name evidence="9" type="ORF">D917_04284</name>
</gene>
<feature type="domain" description="C2H2-type" evidence="8">
    <location>
        <begin position="12"/>
        <end position="39"/>
    </location>
</feature>
<evidence type="ECO:0000256" key="5">
    <source>
        <dbReference type="ARBA" id="ARBA00022833"/>
    </source>
</evidence>
<evidence type="ECO:0000256" key="2">
    <source>
        <dbReference type="ARBA" id="ARBA00022723"/>
    </source>
</evidence>
<dbReference type="PROSITE" id="PS50157">
    <property type="entry name" value="ZINC_FINGER_C2H2_2"/>
    <property type="match status" value="2"/>
</dbReference>
<keyword evidence="3" id="KW-0677">Repeat</keyword>
<dbReference type="PROSITE" id="PS00028">
    <property type="entry name" value="ZINC_FINGER_C2H2_1"/>
    <property type="match status" value="2"/>
</dbReference>
<dbReference type="SUPFAM" id="SSF57667">
    <property type="entry name" value="beta-beta-alpha zinc fingers"/>
    <property type="match status" value="1"/>
</dbReference>
<dbReference type="FunFam" id="3.30.160.60:FF:000446">
    <property type="entry name" value="Zinc finger protein"/>
    <property type="match status" value="1"/>
</dbReference>
<accession>A0A1Y3E4Z7</accession>